<name>A0A7I4Z0Q2_HAECO</name>
<dbReference type="Gene3D" id="3.60.10.10">
    <property type="entry name" value="Endonuclease/exonuclease/phosphatase"/>
    <property type="match status" value="1"/>
</dbReference>
<sequence length="113" mass="13105">MWLKPISNYLRCLRTNISYEEELEAFCMDLVRLYREKRTFFKVIVGGFNAKIGSRKPAEELRIGTEGMEWNEQGGRLSEFIMSTNTIHGNSRSRSPRIYDGHGSHQVDSSIMK</sequence>
<dbReference type="OrthoDB" id="5818039at2759"/>
<evidence type="ECO:0000313" key="2">
    <source>
        <dbReference type="Proteomes" id="UP000025227"/>
    </source>
</evidence>
<accession>A0A7I4Z0Q2</accession>
<protein>
    <submittedName>
        <fullName evidence="3">Reverse transcriptase</fullName>
    </submittedName>
</protein>
<feature type="region of interest" description="Disordered" evidence="1">
    <location>
        <begin position="87"/>
        <end position="113"/>
    </location>
</feature>
<dbReference type="AlphaFoldDB" id="A0A7I4Z0Q2"/>
<evidence type="ECO:0000256" key="1">
    <source>
        <dbReference type="SAM" id="MobiDB-lite"/>
    </source>
</evidence>
<proteinExistence type="predicted"/>
<dbReference type="InterPro" id="IPR036691">
    <property type="entry name" value="Endo/exonu/phosph_ase_sf"/>
</dbReference>
<dbReference type="WBParaSite" id="HCON_00173640-00001">
    <property type="protein sequence ID" value="HCON_00173640-00001"/>
    <property type="gene ID" value="HCON_00173640"/>
</dbReference>
<keyword evidence="2" id="KW-1185">Reference proteome</keyword>
<evidence type="ECO:0000313" key="3">
    <source>
        <dbReference type="WBParaSite" id="HCON_00173640-00001"/>
    </source>
</evidence>
<organism evidence="2 3">
    <name type="scientific">Haemonchus contortus</name>
    <name type="common">Barber pole worm</name>
    <dbReference type="NCBI Taxonomy" id="6289"/>
    <lineage>
        <taxon>Eukaryota</taxon>
        <taxon>Metazoa</taxon>
        <taxon>Ecdysozoa</taxon>
        <taxon>Nematoda</taxon>
        <taxon>Chromadorea</taxon>
        <taxon>Rhabditida</taxon>
        <taxon>Rhabditina</taxon>
        <taxon>Rhabditomorpha</taxon>
        <taxon>Strongyloidea</taxon>
        <taxon>Trichostrongylidae</taxon>
        <taxon>Haemonchus</taxon>
    </lineage>
</organism>
<dbReference type="Proteomes" id="UP000025227">
    <property type="component" value="Unplaced"/>
</dbReference>
<reference evidence="3" key="1">
    <citation type="submission" date="2020-12" db="UniProtKB">
        <authorList>
            <consortium name="WormBaseParasite"/>
        </authorList>
    </citation>
    <scope>IDENTIFICATION</scope>
    <source>
        <strain evidence="3">MHco3</strain>
    </source>
</reference>